<dbReference type="AlphaFoldDB" id="A0A2S5KV14"/>
<dbReference type="EMBL" id="PRLP01000015">
    <property type="protein sequence ID" value="PPC78492.1"/>
    <property type="molecule type" value="Genomic_DNA"/>
</dbReference>
<organism evidence="1 2">
    <name type="scientific">Proteobacteria bacterium 228</name>
    <dbReference type="NCBI Taxonomy" id="2083153"/>
    <lineage>
        <taxon>Bacteria</taxon>
        <taxon>Pseudomonadati</taxon>
        <taxon>Pseudomonadota</taxon>
    </lineage>
</organism>
<protein>
    <submittedName>
        <fullName evidence="1">Uncharacterized protein</fullName>
    </submittedName>
</protein>
<gene>
    <name evidence="1" type="ORF">C4K68_05450</name>
</gene>
<accession>A0A2S5KV14</accession>
<sequence length="99" mass="11489">MLLRSARGRSSLSAFCFLLSAFRFPLSAFRFPLSAFRFPLSAFRFPLSAFRFPLASVIPCHRNQQTRQCNRAMMPQQRFTTCSQTLYTVTWLIPQFAIL</sequence>
<evidence type="ECO:0000313" key="1">
    <source>
        <dbReference type="EMBL" id="PPC78492.1"/>
    </source>
</evidence>
<evidence type="ECO:0000313" key="2">
    <source>
        <dbReference type="Proteomes" id="UP000238196"/>
    </source>
</evidence>
<reference evidence="1 2" key="1">
    <citation type="submission" date="2018-02" db="EMBL/GenBank/DDBJ databases">
        <title>novel marine gammaproteobacteria from coastal saline agro ecosystem.</title>
        <authorList>
            <person name="Krishnan R."/>
            <person name="Ramesh Kumar N."/>
        </authorList>
    </citation>
    <scope>NUCLEOTIDE SEQUENCE [LARGE SCALE GENOMIC DNA]</scope>
    <source>
        <strain evidence="1 2">228</strain>
    </source>
</reference>
<proteinExistence type="predicted"/>
<comment type="caution">
    <text evidence="1">The sequence shown here is derived from an EMBL/GenBank/DDBJ whole genome shotgun (WGS) entry which is preliminary data.</text>
</comment>
<name>A0A2S5KV14_9PROT</name>
<dbReference type="Proteomes" id="UP000238196">
    <property type="component" value="Unassembled WGS sequence"/>
</dbReference>